<reference evidence="1" key="1">
    <citation type="journal article" date="2020" name="Nature">
        <title>Giant virus diversity and host interactions through global metagenomics.</title>
        <authorList>
            <person name="Schulz F."/>
            <person name="Roux S."/>
            <person name="Paez-Espino D."/>
            <person name="Jungbluth S."/>
            <person name="Walsh D.A."/>
            <person name="Denef V.J."/>
            <person name="McMahon K.D."/>
            <person name="Konstantinidis K.T."/>
            <person name="Eloe-Fadrosh E.A."/>
            <person name="Kyrpides N.C."/>
            <person name="Woyke T."/>
        </authorList>
    </citation>
    <scope>NUCLEOTIDE SEQUENCE</scope>
    <source>
        <strain evidence="1">GVMAG-S-3300013286-35</strain>
    </source>
</reference>
<sequence length="98" mass="10837">MAAPSLTAAQQKLQNEQRAKSAAFAAAYATAHPNEEKEEENEKMLPTCVSQITNSSVCQTCPMPPCAAYQDGTNIKYYKNINDDEINYSIILTDAVYR</sequence>
<proteinExistence type="predicted"/>
<evidence type="ECO:0000313" key="1">
    <source>
        <dbReference type="EMBL" id="QHU21910.1"/>
    </source>
</evidence>
<organism evidence="1">
    <name type="scientific">viral metagenome</name>
    <dbReference type="NCBI Taxonomy" id="1070528"/>
    <lineage>
        <taxon>unclassified sequences</taxon>
        <taxon>metagenomes</taxon>
        <taxon>organismal metagenomes</taxon>
    </lineage>
</organism>
<dbReference type="EMBL" id="MN740993">
    <property type="protein sequence ID" value="QHU21910.1"/>
    <property type="molecule type" value="Genomic_DNA"/>
</dbReference>
<protein>
    <submittedName>
        <fullName evidence="1">Uncharacterized protein</fullName>
    </submittedName>
</protein>
<name>A0A6C0KZ23_9ZZZZ</name>
<accession>A0A6C0KZ23</accession>
<dbReference type="AlphaFoldDB" id="A0A6C0KZ23"/>